<comment type="caution">
    <text evidence="2">The sequence shown here is derived from an EMBL/GenBank/DDBJ whole genome shotgun (WGS) entry which is preliminary data.</text>
</comment>
<evidence type="ECO:0000313" key="2">
    <source>
        <dbReference type="EMBL" id="MFD0863234.1"/>
    </source>
</evidence>
<dbReference type="RefSeq" id="WP_386409088.1">
    <property type="nucleotide sequence ID" value="NZ_JBHTJH010000017.1"/>
</dbReference>
<name>A0ABW3CZH8_9FLAO</name>
<organism evidence="2 3">
    <name type="scientific">Sungkyunkwania multivorans</name>
    <dbReference type="NCBI Taxonomy" id="1173618"/>
    <lineage>
        <taxon>Bacteria</taxon>
        <taxon>Pseudomonadati</taxon>
        <taxon>Bacteroidota</taxon>
        <taxon>Flavobacteriia</taxon>
        <taxon>Flavobacteriales</taxon>
        <taxon>Flavobacteriaceae</taxon>
        <taxon>Sungkyunkwania</taxon>
    </lineage>
</organism>
<dbReference type="EMBL" id="JBHTJH010000017">
    <property type="protein sequence ID" value="MFD0863234.1"/>
    <property type="molecule type" value="Genomic_DNA"/>
</dbReference>
<dbReference type="Pfam" id="PF13175">
    <property type="entry name" value="AAA_15"/>
    <property type="match status" value="1"/>
</dbReference>
<dbReference type="InterPro" id="IPR051396">
    <property type="entry name" value="Bact_Antivir_Def_Nuclease"/>
</dbReference>
<evidence type="ECO:0000259" key="1">
    <source>
        <dbReference type="Pfam" id="PF13175"/>
    </source>
</evidence>
<dbReference type="PANTHER" id="PTHR43581">
    <property type="entry name" value="ATP/GTP PHOSPHATASE"/>
    <property type="match status" value="1"/>
</dbReference>
<dbReference type="PANTHER" id="PTHR43581:SF4">
    <property type="entry name" value="ATP_GTP PHOSPHATASE"/>
    <property type="match status" value="1"/>
</dbReference>
<dbReference type="InterPro" id="IPR041685">
    <property type="entry name" value="AAA_GajA/Old/RecF-like"/>
</dbReference>
<keyword evidence="3" id="KW-1185">Reference proteome</keyword>
<dbReference type="Proteomes" id="UP001596978">
    <property type="component" value="Unassembled WGS sequence"/>
</dbReference>
<proteinExistence type="predicted"/>
<feature type="domain" description="Endonuclease GajA/Old nuclease/RecF-like AAA" evidence="1">
    <location>
        <begin position="263"/>
        <end position="363"/>
    </location>
</feature>
<gene>
    <name evidence="2" type="ORF">ACFQ1M_13555</name>
</gene>
<reference evidence="3" key="1">
    <citation type="journal article" date="2019" name="Int. J. Syst. Evol. Microbiol.">
        <title>The Global Catalogue of Microorganisms (GCM) 10K type strain sequencing project: providing services to taxonomists for standard genome sequencing and annotation.</title>
        <authorList>
            <consortium name="The Broad Institute Genomics Platform"/>
            <consortium name="The Broad Institute Genome Sequencing Center for Infectious Disease"/>
            <person name="Wu L."/>
            <person name="Ma J."/>
        </authorList>
    </citation>
    <scope>NUCLEOTIDE SEQUENCE [LARGE SCALE GENOMIC DNA]</scope>
    <source>
        <strain evidence="3">CCUG 62952</strain>
    </source>
</reference>
<sequence length="641" mass="74808">MKIKNSVSDRLDFPTELSEPTFFINSLKKKLIQGPFKEINISEGSYKLELEGLNKVNFFVGANNSGKSRFLRGLLKLDRGFMEIVRKTPISDIHNALINHRLFSHDNAKLDKNQRNIVDVASIGLSLLEVKNIKNYLINFGSFNESKIKQIIRDGRRSISRESEINLLKEDAMDYYDLMEDFLQEIKFHLNNKNESNCYIPVFRSLYKGAHLEETTYKEILIKHFGIHEKTKTFTGLEFFNVLLKNKTSRRKKDVVAFERFLSRNFFNNKTVDITADTEKNLVAIDIDDDYRNINEIGDGLSQLIMLLYPMFTAPKREWFFIEEPETNLHPGFQRIFVETLINDEFLREKQLKFFITTHSNHLLDSSFYSNDISIFKFQKLDKESVKVNTNVRPNTEILDALGVKSSSVFLANTSIWVEGPTDRKYVSKVLKLISENRGDNLREDYDFSFFEYGGSLLYHYLFEDEIEHSDAEIRECINAFSLSKKIYLLSDNDNAIGKKAERKQNLLSLTKKNSNFLYHDTVHKEIENLLPPNIISGFMKKLVRDKQSETKIEKIKISSEEYRHVGLGDFLLKKLQDIGIDDRNIKSFRASSGTLKNEYKHKLCNYYIKSFNDSDMLSFENDYLIKEIDKLYNFIKNNSS</sequence>
<accession>A0ABW3CZH8</accession>
<dbReference type="SUPFAM" id="SSF52540">
    <property type="entry name" value="P-loop containing nucleoside triphosphate hydrolases"/>
    <property type="match status" value="1"/>
</dbReference>
<protein>
    <submittedName>
        <fullName evidence="2">AAA family ATPase</fullName>
    </submittedName>
</protein>
<dbReference type="InterPro" id="IPR027417">
    <property type="entry name" value="P-loop_NTPase"/>
</dbReference>
<evidence type="ECO:0000313" key="3">
    <source>
        <dbReference type="Proteomes" id="UP001596978"/>
    </source>
</evidence>